<keyword evidence="3" id="KW-1003">Cell membrane</keyword>
<organism evidence="10 11">
    <name type="scientific">Albibacterium bauzanense</name>
    <dbReference type="NCBI Taxonomy" id="653929"/>
    <lineage>
        <taxon>Bacteria</taxon>
        <taxon>Pseudomonadati</taxon>
        <taxon>Bacteroidota</taxon>
        <taxon>Sphingobacteriia</taxon>
        <taxon>Sphingobacteriales</taxon>
        <taxon>Sphingobacteriaceae</taxon>
        <taxon>Albibacterium</taxon>
    </lineage>
</organism>
<keyword evidence="6 7" id="KW-0472">Membrane</keyword>
<feature type="domain" description="ABC3 transporter permease C-terminal" evidence="8">
    <location>
        <begin position="276"/>
        <end position="399"/>
    </location>
</feature>
<feature type="transmembrane region" description="Helical" evidence="7">
    <location>
        <begin position="20"/>
        <end position="46"/>
    </location>
</feature>
<dbReference type="EMBL" id="SMGO01000002">
    <property type="protein sequence ID" value="TCK82998.1"/>
    <property type="molecule type" value="Genomic_DNA"/>
</dbReference>
<reference evidence="10 11" key="1">
    <citation type="submission" date="2019-03" db="EMBL/GenBank/DDBJ databases">
        <title>Genomic Encyclopedia of Archaeal and Bacterial Type Strains, Phase II (KMG-II): from individual species to whole genera.</title>
        <authorList>
            <person name="Goeker M."/>
        </authorList>
    </citation>
    <scope>NUCLEOTIDE SEQUENCE [LARGE SCALE GENOMIC DNA]</scope>
    <source>
        <strain evidence="10 11">DSM 22554</strain>
    </source>
</reference>
<keyword evidence="4 7" id="KW-0812">Transmembrane</keyword>
<evidence type="ECO:0000256" key="5">
    <source>
        <dbReference type="ARBA" id="ARBA00022989"/>
    </source>
</evidence>
<dbReference type="Proteomes" id="UP000294616">
    <property type="component" value="Unassembled WGS sequence"/>
</dbReference>
<evidence type="ECO:0000313" key="11">
    <source>
        <dbReference type="Proteomes" id="UP000294616"/>
    </source>
</evidence>
<accession>A0A4R1LUG2</accession>
<dbReference type="GO" id="GO:0098797">
    <property type="term" value="C:plasma membrane protein complex"/>
    <property type="evidence" value="ECO:0007669"/>
    <property type="project" value="TreeGrafter"/>
</dbReference>
<keyword evidence="10" id="KW-0449">Lipoprotein</keyword>
<comment type="similarity">
    <text evidence="2">Belongs to the ABC-4 integral membrane protein family. LolC/E subfamily.</text>
</comment>
<evidence type="ECO:0000256" key="3">
    <source>
        <dbReference type="ARBA" id="ARBA00022475"/>
    </source>
</evidence>
<dbReference type="InterPro" id="IPR051447">
    <property type="entry name" value="Lipoprotein-release_system"/>
</dbReference>
<dbReference type="RefSeq" id="WP_132223420.1">
    <property type="nucleotide sequence ID" value="NZ_SMGO01000002.1"/>
</dbReference>
<evidence type="ECO:0000259" key="8">
    <source>
        <dbReference type="Pfam" id="PF02687"/>
    </source>
</evidence>
<dbReference type="InterPro" id="IPR025857">
    <property type="entry name" value="MacB_PCD"/>
</dbReference>
<keyword evidence="5 7" id="KW-1133">Transmembrane helix</keyword>
<gene>
    <name evidence="10" type="ORF">C8N28_1585</name>
</gene>
<feature type="transmembrane region" description="Helical" evidence="7">
    <location>
        <begin position="372"/>
        <end position="392"/>
    </location>
</feature>
<evidence type="ECO:0000256" key="4">
    <source>
        <dbReference type="ARBA" id="ARBA00022692"/>
    </source>
</evidence>
<dbReference type="PANTHER" id="PTHR30489:SF0">
    <property type="entry name" value="LIPOPROTEIN-RELEASING SYSTEM TRANSMEMBRANE PROTEIN LOLE"/>
    <property type="match status" value="1"/>
</dbReference>
<dbReference type="OrthoDB" id="1522724at2"/>
<dbReference type="InterPro" id="IPR003838">
    <property type="entry name" value="ABC3_permease_C"/>
</dbReference>
<evidence type="ECO:0000256" key="1">
    <source>
        <dbReference type="ARBA" id="ARBA00004651"/>
    </source>
</evidence>
<dbReference type="Pfam" id="PF12704">
    <property type="entry name" value="MacB_PCD"/>
    <property type="match status" value="1"/>
</dbReference>
<dbReference type="GO" id="GO:0044874">
    <property type="term" value="P:lipoprotein localization to outer membrane"/>
    <property type="evidence" value="ECO:0007669"/>
    <property type="project" value="TreeGrafter"/>
</dbReference>
<feature type="domain" description="MacB-like periplasmic core" evidence="9">
    <location>
        <begin position="25"/>
        <end position="246"/>
    </location>
</feature>
<evidence type="ECO:0000256" key="7">
    <source>
        <dbReference type="SAM" id="Phobius"/>
    </source>
</evidence>
<comment type="caution">
    <text evidence="10">The sequence shown here is derived from an EMBL/GenBank/DDBJ whole genome shotgun (WGS) entry which is preliminary data.</text>
</comment>
<proteinExistence type="inferred from homology"/>
<comment type="subcellular location">
    <subcellularLocation>
        <location evidence="1">Cell membrane</location>
        <topology evidence="1">Multi-pass membrane protein</topology>
    </subcellularLocation>
</comment>
<feature type="transmembrane region" description="Helical" evidence="7">
    <location>
        <begin position="321"/>
        <end position="347"/>
    </location>
</feature>
<sequence length="405" mass="44816">MNTPLFIAKRYLFSKKSVNAINIISGISTLGVLVGSAALIIILSVFNGFEMLILNMYSAFTPEMRIEPAQGKSFVPDSLLDRTLKSDPRVLHYTEILQEKVLLRYGQNQYIAVLKGEAPNSMQSAISDSLINEGEYKLKDENTDYAVVGAGVQAYLGVSLERDDLLLSVYSPRKNAVNSINPAEEFNVRTIMPVGVVVAQPQFDNVVIVPISFAREVLGEYEKISAIEIDLKPGVDQSSFKKELTRLVGNDFLVKDRAQQNPTLYKVLNSEKWAIFFILTFVLIIAIFNIIGSLTMLVIDKKKDIAVLKSLGAGYSFIKNIFFAEGMFISLFGCIIGMSLGLAFCILQRRFGLIKMEGAELVTSVFPVEIKVLDFALVFLTVTLISLIASFVSSRLSVKGEEQLS</sequence>
<evidence type="ECO:0000256" key="2">
    <source>
        <dbReference type="ARBA" id="ARBA00005236"/>
    </source>
</evidence>
<name>A0A4R1LUG2_9SPHI</name>
<feature type="transmembrane region" description="Helical" evidence="7">
    <location>
        <begin position="273"/>
        <end position="299"/>
    </location>
</feature>
<keyword evidence="11" id="KW-1185">Reference proteome</keyword>
<dbReference type="PANTHER" id="PTHR30489">
    <property type="entry name" value="LIPOPROTEIN-RELEASING SYSTEM TRANSMEMBRANE PROTEIN LOLE"/>
    <property type="match status" value="1"/>
</dbReference>
<dbReference type="Pfam" id="PF02687">
    <property type="entry name" value="FtsX"/>
    <property type="match status" value="1"/>
</dbReference>
<evidence type="ECO:0000259" key="9">
    <source>
        <dbReference type="Pfam" id="PF12704"/>
    </source>
</evidence>
<evidence type="ECO:0000313" key="10">
    <source>
        <dbReference type="EMBL" id="TCK82998.1"/>
    </source>
</evidence>
<protein>
    <submittedName>
        <fullName evidence="10">Lipoprotein-releasing system permease protein</fullName>
    </submittedName>
</protein>
<dbReference type="AlphaFoldDB" id="A0A4R1LUG2"/>
<evidence type="ECO:0000256" key="6">
    <source>
        <dbReference type="ARBA" id="ARBA00023136"/>
    </source>
</evidence>